<keyword evidence="3" id="KW-0479">Metal-binding</keyword>
<dbReference type="EC" id="1.15.1.1" evidence="3"/>
<comment type="function">
    <text evidence="2">Destroys radicals which are normally produced within the cells and which are toxic to biological systems. May play a role in favoring mycobacterial survival in phagocytes.</text>
</comment>
<evidence type="ECO:0000256" key="2">
    <source>
        <dbReference type="ARBA" id="ARBA00024900"/>
    </source>
</evidence>
<keyword evidence="3" id="KW-0186">Copper</keyword>
<dbReference type="PROSITE" id="PS00332">
    <property type="entry name" value="SOD_CU_ZN_2"/>
    <property type="match status" value="1"/>
</dbReference>
<sequence length="197" mass="21217">MRKWILFSGLVLSMLLSACTDTEDDMEETRDHGSESGIETMSNLSEDTDKLEITMYNKDKEKVGTATFRSVYTGLNVTLDASNLPPGTHGFHIHENGICEAPDFESAGSHYNSTDAKHGFDHSEGPHAGDLPNIEVDQDGNVVADVTADMVTLKKGQENSLLKQGGTALVIHSEADDYKSQPSGDAGNRIACGVISE</sequence>
<dbReference type="Pfam" id="PF00080">
    <property type="entry name" value="Sod_Cu"/>
    <property type="match status" value="1"/>
</dbReference>
<evidence type="ECO:0000256" key="1">
    <source>
        <dbReference type="ARBA" id="ARBA00010457"/>
    </source>
</evidence>
<keyword evidence="5" id="KW-0732">Signal</keyword>
<dbReference type="Proteomes" id="UP000198642">
    <property type="component" value="Unassembled WGS sequence"/>
</dbReference>
<dbReference type="InterPro" id="IPR018152">
    <property type="entry name" value="SOD_Cu/Zn_BS"/>
</dbReference>
<reference evidence="7 8" key="1">
    <citation type="submission" date="2016-10" db="EMBL/GenBank/DDBJ databases">
        <authorList>
            <person name="de Groot N.N."/>
        </authorList>
    </citation>
    <scope>NUCLEOTIDE SEQUENCE [LARGE SCALE GENOMIC DNA]</scope>
    <source>
        <strain evidence="7 8">CGMCC 1.3702</strain>
    </source>
</reference>
<dbReference type="PRINTS" id="PR00068">
    <property type="entry name" value="CUZNDISMTASE"/>
</dbReference>
<feature type="chain" id="PRO_5039473756" description="Superoxide dismutase [Cu-Zn]" evidence="5">
    <location>
        <begin position="19"/>
        <end position="197"/>
    </location>
</feature>
<comment type="catalytic activity">
    <reaction evidence="3">
        <text>2 superoxide + 2 H(+) = H2O2 + O2</text>
        <dbReference type="Rhea" id="RHEA:20696"/>
        <dbReference type="ChEBI" id="CHEBI:15378"/>
        <dbReference type="ChEBI" id="CHEBI:15379"/>
        <dbReference type="ChEBI" id="CHEBI:16240"/>
        <dbReference type="ChEBI" id="CHEBI:18421"/>
        <dbReference type="EC" id="1.15.1.1"/>
    </reaction>
</comment>
<dbReference type="InterPro" id="IPR024134">
    <property type="entry name" value="SOD_Cu/Zn_/chaperone"/>
</dbReference>
<dbReference type="GO" id="GO:0004784">
    <property type="term" value="F:superoxide dismutase activity"/>
    <property type="evidence" value="ECO:0007669"/>
    <property type="project" value="UniProtKB-EC"/>
</dbReference>
<dbReference type="CDD" id="cd00305">
    <property type="entry name" value="Cu-Zn_Superoxide_Dismutase"/>
    <property type="match status" value="1"/>
</dbReference>
<comment type="cofactor">
    <cofactor evidence="3">
        <name>Cu cation</name>
        <dbReference type="ChEBI" id="CHEBI:23378"/>
    </cofactor>
    <text evidence="3">Binds 1 copper ion per subunit.</text>
</comment>
<evidence type="ECO:0000256" key="3">
    <source>
        <dbReference type="RuleBase" id="RU000393"/>
    </source>
</evidence>
<keyword evidence="8" id="KW-1185">Reference proteome</keyword>
<dbReference type="AlphaFoldDB" id="A0A1I0X5X9"/>
<dbReference type="STRING" id="237679.SAMN04488072_104193"/>
<dbReference type="SUPFAM" id="SSF49329">
    <property type="entry name" value="Cu,Zn superoxide dismutase-like"/>
    <property type="match status" value="1"/>
</dbReference>
<dbReference type="PANTHER" id="PTHR10003">
    <property type="entry name" value="SUPEROXIDE DISMUTASE CU-ZN -RELATED"/>
    <property type="match status" value="1"/>
</dbReference>
<dbReference type="RefSeq" id="WP_090235500.1">
    <property type="nucleotide sequence ID" value="NZ_FOJW01000004.1"/>
</dbReference>
<dbReference type="InterPro" id="IPR001424">
    <property type="entry name" value="SOD_Cu_Zn_dom"/>
</dbReference>
<organism evidence="7 8">
    <name type="scientific">Lentibacillus halodurans</name>
    <dbReference type="NCBI Taxonomy" id="237679"/>
    <lineage>
        <taxon>Bacteria</taxon>
        <taxon>Bacillati</taxon>
        <taxon>Bacillota</taxon>
        <taxon>Bacilli</taxon>
        <taxon>Bacillales</taxon>
        <taxon>Bacillaceae</taxon>
        <taxon>Lentibacillus</taxon>
    </lineage>
</organism>
<keyword evidence="3" id="KW-0862">Zinc</keyword>
<protein>
    <recommendedName>
        <fullName evidence="3">Superoxide dismutase [Cu-Zn]</fullName>
        <ecNumber evidence="3">1.15.1.1</ecNumber>
    </recommendedName>
</protein>
<evidence type="ECO:0000313" key="7">
    <source>
        <dbReference type="EMBL" id="SFA96472.1"/>
    </source>
</evidence>
<dbReference type="PROSITE" id="PS51257">
    <property type="entry name" value="PROKAR_LIPOPROTEIN"/>
    <property type="match status" value="1"/>
</dbReference>
<proteinExistence type="inferred from homology"/>
<dbReference type="OrthoDB" id="9792957at2"/>
<evidence type="ECO:0000256" key="4">
    <source>
        <dbReference type="SAM" id="MobiDB-lite"/>
    </source>
</evidence>
<comment type="similarity">
    <text evidence="1 3">Belongs to the Cu-Zn superoxide dismutase family.</text>
</comment>
<accession>A0A1I0X5X9</accession>
<gene>
    <name evidence="7" type="ORF">SAMN04488072_104193</name>
</gene>
<comment type="cofactor">
    <cofactor evidence="3">
        <name>Zn(2+)</name>
        <dbReference type="ChEBI" id="CHEBI:29105"/>
    </cofactor>
    <text evidence="3">Binds 1 zinc ion per subunit.</text>
</comment>
<dbReference type="EMBL" id="FOJW01000004">
    <property type="protein sequence ID" value="SFA96472.1"/>
    <property type="molecule type" value="Genomic_DNA"/>
</dbReference>
<dbReference type="GO" id="GO:0005507">
    <property type="term" value="F:copper ion binding"/>
    <property type="evidence" value="ECO:0007669"/>
    <property type="project" value="InterPro"/>
</dbReference>
<evidence type="ECO:0000256" key="5">
    <source>
        <dbReference type="SAM" id="SignalP"/>
    </source>
</evidence>
<evidence type="ECO:0000259" key="6">
    <source>
        <dbReference type="Pfam" id="PF00080"/>
    </source>
</evidence>
<keyword evidence="3" id="KW-0560">Oxidoreductase</keyword>
<dbReference type="InterPro" id="IPR036423">
    <property type="entry name" value="SOD-like_Cu/Zn_dom_sf"/>
</dbReference>
<feature type="region of interest" description="Disordered" evidence="4">
    <location>
        <begin position="23"/>
        <end position="44"/>
    </location>
</feature>
<feature type="signal peptide" evidence="5">
    <location>
        <begin position="1"/>
        <end position="18"/>
    </location>
</feature>
<dbReference type="Gene3D" id="2.60.40.200">
    <property type="entry name" value="Superoxide dismutase, copper/zinc binding domain"/>
    <property type="match status" value="1"/>
</dbReference>
<feature type="domain" description="Superoxide dismutase copper/zinc binding" evidence="6">
    <location>
        <begin position="64"/>
        <end position="195"/>
    </location>
</feature>
<evidence type="ECO:0000313" key="8">
    <source>
        <dbReference type="Proteomes" id="UP000198642"/>
    </source>
</evidence>
<name>A0A1I0X5X9_9BACI</name>